<feature type="transmembrane region" description="Helical" evidence="1">
    <location>
        <begin position="42"/>
        <end position="61"/>
    </location>
</feature>
<organism evidence="2 3">
    <name type="scientific">Oedothorax gibbosus</name>
    <dbReference type="NCBI Taxonomy" id="931172"/>
    <lineage>
        <taxon>Eukaryota</taxon>
        <taxon>Metazoa</taxon>
        <taxon>Ecdysozoa</taxon>
        <taxon>Arthropoda</taxon>
        <taxon>Chelicerata</taxon>
        <taxon>Arachnida</taxon>
        <taxon>Araneae</taxon>
        <taxon>Araneomorphae</taxon>
        <taxon>Entelegynae</taxon>
        <taxon>Araneoidea</taxon>
        <taxon>Linyphiidae</taxon>
        <taxon>Erigoninae</taxon>
        <taxon>Oedothorax</taxon>
    </lineage>
</organism>
<keyword evidence="1" id="KW-0472">Membrane</keyword>
<name>A0AAV6U3R6_9ARAC</name>
<protein>
    <submittedName>
        <fullName evidence="2">Uncharacterized protein</fullName>
    </submittedName>
</protein>
<proteinExistence type="predicted"/>
<keyword evidence="3" id="KW-1185">Reference proteome</keyword>
<dbReference type="AlphaFoldDB" id="A0AAV6U3R6"/>
<dbReference type="EMBL" id="JAFNEN010000678">
    <property type="protein sequence ID" value="KAG8178639.1"/>
    <property type="molecule type" value="Genomic_DNA"/>
</dbReference>
<evidence type="ECO:0000313" key="2">
    <source>
        <dbReference type="EMBL" id="KAG8178639.1"/>
    </source>
</evidence>
<sequence>MPIKPERYLLTASFELLSSNKVSQVLPFATLKKNPKKMKCSIIALFCVVMVLGLAMNHSMAAPHHGGGGGMLGGGGGKHGQRSDVIEILAAGLIAKLLSEMNG</sequence>
<gene>
    <name evidence="2" type="ORF">JTE90_010550</name>
</gene>
<comment type="caution">
    <text evidence="2">The sequence shown here is derived from an EMBL/GenBank/DDBJ whole genome shotgun (WGS) entry which is preliminary data.</text>
</comment>
<reference evidence="2 3" key="1">
    <citation type="journal article" date="2022" name="Nat. Ecol. Evol.">
        <title>A masculinizing supergene underlies an exaggerated male reproductive morph in a spider.</title>
        <authorList>
            <person name="Hendrickx F."/>
            <person name="De Corte Z."/>
            <person name="Sonet G."/>
            <person name="Van Belleghem S.M."/>
            <person name="Kostlbacher S."/>
            <person name="Vangestel C."/>
        </authorList>
    </citation>
    <scope>NUCLEOTIDE SEQUENCE [LARGE SCALE GENOMIC DNA]</scope>
    <source>
        <strain evidence="2">W744_W776</strain>
    </source>
</reference>
<evidence type="ECO:0000313" key="3">
    <source>
        <dbReference type="Proteomes" id="UP000827092"/>
    </source>
</evidence>
<evidence type="ECO:0000256" key="1">
    <source>
        <dbReference type="SAM" id="Phobius"/>
    </source>
</evidence>
<keyword evidence="1" id="KW-0812">Transmembrane</keyword>
<dbReference type="Proteomes" id="UP000827092">
    <property type="component" value="Unassembled WGS sequence"/>
</dbReference>
<accession>A0AAV6U3R6</accession>
<keyword evidence="1" id="KW-1133">Transmembrane helix</keyword>